<keyword evidence="1" id="KW-0645">Protease</keyword>
<evidence type="ECO:0000256" key="3">
    <source>
        <dbReference type="SAM" id="MobiDB-lite"/>
    </source>
</evidence>
<dbReference type="InterPro" id="IPR009050">
    <property type="entry name" value="Globin-like_sf"/>
</dbReference>
<dbReference type="GO" id="GO:0006508">
    <property type="term" value="P:proteolysis"/>
    <property type="evidence" value="ECO:0007669"/>
    <property type="project" value="UniProtKB-KW"/>
</dbReference>
<dbReference type="GO" id="GO:0004252">
    <property type="term" value="F:serine-type endopeptidase activity"/>
    <property type="evidence" value="ECO:0007669"/>
    <property type="project" value="InterPro"/>
</dbReference>
<dbReference type="SUPFAM" id="SSF49785">
    <property type="entry name" value="Galactose-binding domain-like"/>
    <property type="match status" value="1"/>
</dbReference>
<feature type="signal peptide" evidence="4">
    <location>
        <begin position="1"/>
        <end position="22"/>
    </location>
</feature>
<evidence type="ECO:0000256" key="1">
    <source>
        <dbReference type="ARBA" id="ARBA00022670"/>
    </source>
</evidence>
<proteinExistence type="predicted"/>
<accession>A0A9X3ESL3</accession>
<evidence type="ECO:0000313" key="7">
    <source>
        <dbReference type="Proteomes" id="UP001150924"/>
    </source>
</evidence>
<dbReference type="Pfam" id="PF01483">
    <property type="entry name" value="P_proprotein"/>
    <property type="match status" value="1"/>
</dbReference>
<reference evidence="6" key="1">
    <citation type="submission" date="2022-11" db="EMBL/GenBank/DDBJ databases">
        <title>Minimal conservation of predation-associated metabolite biosynthetic gene clusters underscores biosynthetic potential of Myxococcota including descriptions for ten novel species: Archangium lansinium sp. nov., Myxococcus landrumus sp. nov., Nannocystis bai.</title>
        <authorList>
            <person name="Ahearne A."/>
            <person name="Stevens C."/>
            <person name="Phillips K."/>
        </authorList>
    </citation>
    <scope>NUCLEOTIDE SEQUENCE</scope>
    <source>
        <strain evidence="6">Na p29</strain>
    </source>
</reference>
<feature type="chain" id="PRO_5040879440" description="P/Homo B domain-containing protein" evidence="4">
    <location>
        <begin position="23"/>
        <end position="575"/>
    </location>
</feature>
<evidence type="ECO:0000256" key="4">
    <source>
        <dbReference type="SAM" id="SignalP"/>
    </source>
</evidence>
<evidence type="ECO:0000313" key="6">
    <source>
        <dbReference type="EMBL" id="MCY1004698.1"/>
    </source>
</evidence>
<dbReference type="RefSeq" id="WP_267766272.1">
    <property type="nucleotide sequence ID" value="NZ_JAPNKE010000002.1"/>
</dbReference>
<gene>
    <name evidence="6" type="ORF">OV079_03755</name>
</gene>
<feature type="domain" description="P/Homo B" evidence="5">
    <location>
        <begin position="380"/>
        <end position="575"/>
    </location>
</feature>
<dbReference type="EMBL" id="JAPNKE010000002">
    <property type="protein sequence ID" value="MCY1004698.1"/>
    <property type="molecule type" value="Genomic_DNA"/>
</dbReference>
<dbReference type="Gene3D" id="2.60.120.260">
    <property type="entry name" value="Galactose-binding domain-like"/>
    <property type="match status" value="1"/>
</dbReference>
<dbReference type="GO" id="GO:0019825">
    <property type="term" value="F:oxygen binding"/>
    <property type="evidence" value="ECO:0007669"/>
    <property type="project" value="InterPro"/>
</dbReference>
<dbReference type="Gene3D" id="1.10.490.10">
    <property type="entry name" value="Globins"/>
    <property type="match status" value="2"/>
</dbReference>
<dbReference type="InterPro" id="IPR002884">
    <property type="entry name" value="P_dom"/>
</dbReference>
<organism evidence="6 7">
    <name type="scientific">Nannocystis pusilla</name>
    <dbReference type="NCBI Taxonomy" id="889268"/>
    <lineage>
        <taxon>Bacteria</taxon>
        <taxon>Pseudomonadati</taxon>
        <taxon>Myxococcota</taxon>
        <taxon>Polyangia</taxon>
        <taxon>Nannocystales</taxon>
        <taxon>Nannocystaceae</taxon>
        <taxon>Nannocystis</taxon>
    </lineage>
</organism>
<evidence type="ECO:0000256" key="2">
    <source>
        <dbReference type="ARBA" id="ARBA00022801"/>
    </source>
</evidence>
<protein>
    <recommendedName>
        <fullName evidence="5">P/Homo B domain-containing protein</fullName>
    </recommendedName>
</protein>
<dbReference type="InterPro" id="IPR008979">
    <property type="entry name" value="Galactose-bd-like_sf"/>
</dbReference>
<dbReference type="GO" id="GO:0020037">
    <property type="term" value="F:heme binding"/>
    <property type="evidence" value="ECO:0007669"/>
    <property type="project" value="InterPro"/>
</dbReference>
<dbReference type="InterPro" id="IPR012292">
    <property type="entry name" value="Globin/Proto"/>
</dbReference>
<keyword evidence="2" id="KW-0378">Hydrolase</keyword>
<dbReference type="Proteomes" id="UP001150924">
    <property type="component" value="Unassembled WGS sequence"/>
</dbReference>
<dbReference type="PROSITE" id="PS51829">
    <property type="entry name" value="P_HOMO_B"/>
    <property type="match status" value="1"/>
</dbReference>
<name>A0A9X3ESL3_9BACT</name>
<feature type="region of interest" description="Disordered" evidence="3">
    <location>
        <begin position="26"/>
        <end position="97"/>
    </location>
</feature>
<keyword evidence="7" id="KW-1185">Reference proteome</keyword>
<comment type="caution">
    <text evidence="6">The sequence shown here is derived from an EMBL/GenBank/DDBJ whole genome shotgun (WGS) entry which is preliminary data.</text>
</comment>
<keyword evidence="4" id="KW-0732">Signal</keyword>
<sequence length="575" mass="57916">MRRAPTPATLALLGLVLMPACGDDGGATTEGASSTTDGAGSTTGDATTAAPTGDPPTASTTLEPTSTTAGPTTEPMTGTTAETGTTTLDTDTTTSEPSALCDRLGGEAGVGELVDGALAVVLNDDKVNGYFLNNDVDGGNLRTCLIKQLGQVAGCAGVEYDCLDMKTAHAGLGISTADFMDFALDFSTALDAHQGAHPDLGDDDKTAILGVLGELAPDIVEDVGSDATVYQRVGRKPAIKGLVGAPGQAGSFVDNVALDVAINGFFAAAEFERLNTCLTRQVGGIDGPTRYGLEVDAPPGIDPGVGVGNECKTMAVAHEGLVDVNDMVGIDINDFGALVTDLVTAMETAGVAASDQDAILGVLGPMCEDILAPEFKNQCPGASKTETVEATNLAAPIPDDGYDGSLASMACAVLVVPDDAIDFVAAVTLTVAADHTFVGDLVIKLQGPDGTVSTILSRPGLVEGVDGQGDCCGDNANLSPSTPLTFKNGGATDAEQIGAAVPDTSGIVCVDEQPPIACEFHPNPGAGPGMDLDDFLGLTAKGTWRVCVGDAGGGDSGTLHGITLVVDRVKYDPTP</sequence>
<dbReference type="AlphaFoldDB" id="A0A9X3ESL3"/>
<dbReference type="CDD" id="cd00454">
    <property type="entry name" value="TrHb1_N"/>
    <property type="match status" value="1"/>
</dbReference>
<evidence type="ECO:0000259" key="5">
    <source>
        <dbReference type="PROSITE" id="PS51829"/>
    </source>
</evidence>
<dbReference type="SUPFAM" id="SSF46458">
    <property type="entry name" value="Globin-like"/>
    <property type="match status" value="2"/>
</dbReference>